<evidence type="ECO:0000313" key="4">
    <source>
        <dbReference type="Proteomes" id="UP000236641"/>
    </source>
</evidence>
<evidence type="ECO:0000259" key="2">
    <source>
        <dbReference type="PROSITE" id="PS50983"/>
    </source>
</evidence>
<dbReference type="Pfam" id="PF01497">
    <property type="entry name" value="Peripla_BP_2"/>
    <property type="match status" value="1"/>
</dbReference>
<dbReference type="InterPro" id="IPR002491">
    <property type="entry name" value="ABC_transptr_periplasmic_BD"/>
</dbReference>
<feature type="domain" description="Fe/B12 periplasmic-binding" evidence="2">
    <location>
        <begin position="19"/>
        <end position="263"/>
    </location>
</feature>
<dbReference type="PANTHER" id="PTHR30535">
    <property type="entry name" value="VITAMIN B12-BINDING PROTEIN"/>
    <property type="match status" value="1"/>
</dbReference>
<keyword evidence="1" id="KW-0732">Signal</keyword>
<dbReference type="Gene3D" id="3.40.50.1980">
    <property type="entry name" value="Nitrogenase molybdenum iron protein domain"/>
    <property type="match status" value="2"/>
</dbReference>
<dbReference type="EMBL" id="POWF01000003">
    <property type="protein sequence ID" value="PNQ73382.1"/>
    <property type="molecule type" value="Genomic_DNA"/>
</dbReference>
<proteinExistence type="predicted"/>
<dbReference type="OrthoDB" id="9816357at2"/>
<gene>
    <name evidence="3" type="ORF">C1T31_07655</name>
</gene>
<keyword evidence="4" id="KW-1185">Reference proteome</keyword>
<dbReference type="InterPro" id="IPR054828">
    <property type="entry name" value="Vit_B12_bind_prot"/>
</dbReference>
<evidence type="ECO:0000256" key="1">
    <source>
        <dbReference type="ARBA" id="ARBA00022729"/>
    </source>
</evidence>
<name>A0A2K1DZB9_9FLAO</name>
<dbReference type="Proteomes" id="UP000236641">
    <property type="component" value="Unassembled WGS sequence"/>
</dbReference>
<dbReference type="AlphaFoldDB" id="A0A2K1DZB9"/>
<evidence type="ECO:0000313" key="3">
    <source>
        <dbReference type="EMBL" id="PNQ73382.1"/>
    </source>
</evidence>
<comment type="caution">
    <text evidence="3">The sequence shown here is derived from an EMBL/GenBank/DDBJ whole genome shotgun (WGS) entry which is preliminary data.</text>
</comment>
<dbReference type="InterPro" id="IPR050902">
    <property type="entry name" value="ABC_Transporter_SBP"/>
</dbReference>
<dbReference type="SUPFAM" id="SSF53807">
    <property type="entry name" value="Helical backbone' metal receptor"/>
    <property type="match status" value="1"/>
</dbReference>
<organism evidence="3 4">
    <name type="scientific">Hanstruepera neustonica</name>
    <dbReference type="NCBI Taxonomy" id="1445657"/>
    <lineage>
        <taxon>Bacteria</taxon>
        <taxon>Pseudomonadati</taxon>
        <taxon>Bacteroidota</taxon>
        <taxon>Flavobacteriia</taxon>
        <taxon>Flavobacteriales</taxon>
        <taxon>Flavobacteriaceae</taxon>
        <taxon>Hanstruepera</taxon>
    </lineage>
</organism>
<protein>
    <submittedName>
        <fullName evidence="3">Cobalamin-binding protein</fullName>
    </submittedName>
</protein>
<reference evidence="3 4" key="1">
    <citation type="submission" date="2018-01" db="EMBL/GenBank/DDBJ databases">
        <title>The draft genome of Hanstruepera neustonica JCM19743.</title>
        <authorList>
            <person name="He R.-H."/>
            <person name="Du Z.-J."/>
        </authorList>
    </citation>
    <scope>NUCLEOTIDE SEQUENCE [LARGE SCALE GENOMIC DNA]</scope>
    <source>
        <strain evidence="3 4">JCM19743</strain>
    </source>
</reference>
<dbReference type="NCBIfam" id="NF038402">
    <property type="entry name" value="TroA_like"/>
    <property type="match status" value="1"/>
</dbReference>
<accession>A0A2K1DZB9</accession>
<sequence length="263" mass="30690">MQVKDQLQRTIHIDKTPKRIVSLVPSQTELLCYLGLENLLVGVTKFCVHPKNLFKDKTIVGGTKQVHVDKIQELQPDIILCNKEENTIEIVNSLEAIASVHISDINSIEDCLELIAMYGQIFKIEEKASSLIKRIQNAQSKFELFTKSQPKPIVSYFIWKDPWMVVGKDTFINYMLELNGFENYFANLLRYPEIHLNKEYSEIDYVFLSSEPYPFKEAHYSQIKPYFPNAKIIIVDGEMFSWYGSRLLQSFDYFKKLRQDISK</sequence>
<dbReference type="PANTHER" id="PTHR30535:SF34">
    <property type="entry name" value="MOLYBDATE-BINDING PROTEIN MOLA"/>
    <property type="match status" value="1"/>
</dbReference>
<dbReference type="PROSITE" id="PS50983">
    <property type="entry name" value="FE_B12_PBP"/>
    <property type="match status" value="1"/>
</dbReference>
<dbReference type="RefSeq" id="WP_103051905.1">
    <property type="nucleotide sequence ID" value="NZ_POWF01000003.1"/>
</dbReference>